<proteinExistence type="predicted"/>
<organism evidence="1 2">
    <name type="scientific">Dryococelus australis</name>
    <dbReference type="NCBI Taxonomy" id="614101"/>
    <lineage>
        <taxon>Eukaryota</taxon>
        <taxon>Metazoa</taxon>
        <taxon>Ecdysozoa</taxon>
        <taxon>Arthropoda</taxon>
        <taxon>Hexapoda</taxon>
        <taxon>Insecta</taxon>
        <taxon>Pterygota</taxon>
        <taxon>Neoptera</taxon>
        <taxon>Polyneoptera</taxon>
        <taxon>Phasmatodea</taxon>
        <taxon>Verophasmatodea</taxon>
        <taxon>Anareolatae</taxon>
        <taxon>Phasmatidae</taxon>
        <taxon>Eurycanthinae</taxon>
        <taxon>Dryococelus</taxon>
    </lineage>
</organism>
<dbReference type="Proteomes" id="UP001159363">
    <property type="component" value="Chromosome 14"/>
</dbReference>
<evidence type="ECO:0008006" key="3">
    <source>
        <dbReference type="Google" id="ProtNLM"/>
    </source>
</evidence>
<sequence>MWKGDESGIKMIRCSQINLQRSSGVMAKLNTLIFENEADVFLVQEPYSVRGMFPRLTETKNSVGKHPIVRVVIRKSPGQPCMFVSNVCGTESNIDLTMSMIPAVRMLADWVVTYDSSSNHRLIRFSLSPVGRSKPDVVTNPRTCYIHGGTDWRVYDRVLLCNIEA</sequence>
<evidence type="ECO:0000313" key="2">
    <source>
        <dbReference type="Proteomes" id="UP001159363"/>
    </source>
</evidence>
<keyword evidence="2" id="KW-1185">Reference proteome</keyword>
<gene>
    <name evidence="1" type="ORF">PR048_031841</name>
</gene>
<evidence type="ECO:0000313" key="1">
    <source>
        <dbReference type="EMBL" id="KAJ8868032.1"/>
    </source>
</evidence>
<comment type="caution">
    <text evidence="1">The sequence shown here is derived from an EMBL/GenBank/DDBJ whole genome shotgun (WGS) entry which is preliminary data.</text>
</comment>
<dbReference type="Gene3D" id="3.60.10.10">
    <property type="entry name" value="Endonuclease/exonuclease/phosphatase"/>
    <property type="match status" value="1"/>
</dbReference>
<dbReference type="InterPro" id="IPR036691">
    <property type="entry name" value="Endo/exonu/phosph_ase_sf"/>
</dbReference>
<protein>
    <recommendedName>
        <fullName evidence="3">Endonuclease/exonuclease/phosphatase domain-containing protein</fullName>
    </recommendedName>
</protein>
<accession>A0ABQ9G979</accession>
<name>A0ABQ9G979_9NEOP</name>
<dbReference type="EMBL" id="JARBHB010000015">
    <property type="protein sequence ID" value="KAJ8868032.1"/>
    <property type="molecule type" value="Genomic_DNA"/>
</dbReference>
<reference evidence="1 2" key="1">
    <citation type="submission" date="2023-02" db="EMBL/GenBank/DDBJ databases">
        <title>LHISI_Scaffold_Assembly.</title>
        <authorList>
            <person name="Stuart O.P."/>
            <person name="Cleave R."/>
            <person name="Magrath M.J.L."/>
            <person name="Mikheyev A.S."/>
        </authorList>
    </citation>
    <scope>NUCLEOTIDE SEQUENCE [LARGE SCALE GENOMIC DNA]</scope>
    <source>
        <strain evidence="1">Daus_M_001</strain>
        <tissue evidence="1">Leg muscle</tissue>
    </source>
</reference>